<accession>A0A7M7R483</accession>
<name>A0A7M7R483_NASVI</name>
<dbReference type="GeneID" id="100678992"/>
<keyword evidence="4" id="KW-1185">Reference proteome</keyword>
<dbReference type="Proteomes" id="UP000002358">
    <property type="component" value="Chromosome 1"/>
</dbReference>
<dbReference type="EnsemblMetazoa" id="XM_032602019">
    <property type="protein sequence ID" value="XP_032457910"/>
    <property type="gene ID" value="LOC100678992"/>
</dbReference>
<dbReference type="RefSeq" id="XP_032457910.1">
    <property type="nucleotide sequence ID" value="XM_032602019.1"/>
</dbReference>
<dbReference type="InParanoid" id="A0A7M7R483"/>
<evidence type="ECO:0000256" key="2">
    <source>
        <dbReference type="SAM" id="Phobius"/>
    </source>
</evidence>
<dbReference type="SMR" id="A0A7M7R483"/>
<sequence length="309" mass="35503">MQNFKGMKFEKNLNIYTMKQQDCSMDLYRSSTQLRYCSSNTTEDHCSTTYGFSAAPDNNWTESHEITTQTFGDRGDSTDGYTNTTHTREFLNGNEVTANTTTHDQSPTAPPSEATGGGISEYVRPGYRDDVVIPICGTTLNSGIPDYSRTRDYNRVIPPRIDRYSHITPRQNVKFERDCHNLNQIDTSKLSNAEFLSWVDKYERLLNTEERRQANKKLKHQLLKGILILCLALIIIGAFIGMMRTGTRKSANRYLHGQGYIGNREESDVDRVFRVNPYLNGEKSFEDLDEMRKRIDKQIADLQRILDNH</sequence>
<dbReference type="AlphaFoldDB" id="A0A7M7R483"/>
<keyword evidence="2" id="KW-0812">Transmembrane</keyword>
<feature type="region of interest" description="Disordered" evidence="1">
    <location>
        <begin position="98"/>
        <end position="118"/>
    </location>
</feature>
<evidence type="ECO:0000313" key="3">
    <source>
        <dbReference type="EnsemblMetazoa" id="XP_032457910"/>
    </source>
</evidence>
<protein>
    <submittedName>
        <fullName evidence="3">Uncharacterized protein</fullName>
    </submittedName>
</protein>
<dbReference type="KEGG" id="nvi:100678992"/>
<evidence type="ECO:0000256" key="1">
    <source>
        <dbReference type="SAM" id="MobiDB-lite"/>
    </source>
</evidence>
<organism evidence="3 4">
    <name type="scientific">Nasonia vitripennis</name>
    <name type="common">Parasitic wasp</name>
    <dbReference type="NCBI Taxonomy" id="7425"/>
    <lineage>
        <taxon>Eukaryota</taxon>
        <taxon>Metazoa</taxon>
        <taxon>Ecdysozoa</taxon>
        <taxon>Arthropoda</taxon>
        <taxon>Hexapoda</taxon>
        <taxon>Insecta</taxon>
        <taxon>Pterygota</taxon>
        <taxon>Neoptera</taxon>
        <taxon>Endopterygota</taxon>
        <taxon>Hymenoptera</taxon>
        <taxon>Apocrita</taxon>
        <taxon>Proctotrupomorpha</taxon>
        <taxon>Chalcidoidea</taxon>
        <taxon>Pteromalidae</taxon>
        <taxon>Pteromalinae</taxon>
        <taxon>Nasonia</taxon>
    </lineage>
</organism>
<proteinExistence type="predicted"/>
<feature type="transmembrane region" description="Helical" evidence="2">
    <location>
        <begin position="222"/>
        <end position="243"/>
    </location>
</feature>
<evidence type="ECO:0000313" key="4">
    <source>
        <dbReference type="Proteomes" id="UP000002358"/>
    </source>
</evidence>
<keyword evidence="2" id="KW-0472">Membrane</keyword>
<reference evidence="3" key="1">
    <citation type="submission" date="2021-01" db="UniProtKB">
        <authorList>
            <consortium name="EnsemblMetazoa"/>
        </authorList>
    </citation>
    <scope>IDENTIFICATION</scope>
</reference>
<keyword evidence="2" id="KW-1133">Transmembrane helix</keyword>
<feature type="compositionally biased region" description="Polar residues" evidence="1">
    <location>
        <begin position="98"/>
        <end position="107"/>
    </location>
</feature>